<dbReference type="GO" id="GO:0045892">
    <property type="term" value="P:negative regulation of DNA-templated transcription"/>
    <property type="evidence" value="ECO:0007669"/>
    <property type="project" value="TreeGrafter"/>
</dbReference>
<reference evidence="2" key="1">
    <citation type="submission" date="2012-02" db="EMBL/GenBank/DDBJ databases">
        <title>Whole genome shotgun sequence of Gordonia otitidis NBRC 100426.</title>
        <authorList>
            <person name="Yoshida I."/>
            <person name="Hosoyama A."/>
            <person name="Tsuchikane K."/>
            <person name="Katsumata H."/>
            <person name="Yamazaki S."/>
            <person name="Fujita N."/>
        </authorList>
    </citation>
    <scope>NUCLEOTIDE SEQUENCE [LARGE SCALE GENOMIC DNA]</scope>
    <source>
        <strain evidence="2">NBRC 100426</strain>
    </source>
</reference>
<dbReference type="PANTHER" id="PTHR30136">
    <property type="entry name" value="HELIX-TURN-HELIX TRANSCRIPTIONAL REGULATOR, ICLR FAMILY"/>
    <property type="match status" value="1"/>
</dbReference>
<dbReference type="STRING" id="1108044.GOOTI_136_00200"/>
<dbReference type="AlphaFoldDB" id="H5TNM4"/>
<dbReference type="Pfam" id="PF09339">
    <property type="entry name" value="HTH_IclR"/>
    <property type="match status" value="1"/>
</dbReference>
<dbReference type="EMBL" id="BAFB01000136">
    <property type="protein sequence ID" value="GAB35082.1"/>
    <property type="molecule type" value="Genomic_DNA"/>
</dbReference>
<evidence type="ECO:0000313" key="2">
    <source>
        <dbReference type="EMBL" id="GAB35082.1"/>
    </source>
</evidence>
<dbReference type="InterPro" id="IPR036390">
    <property type="entry name" value="WH_DNA-bd_sf"/>
</dbReference>
<comment type="caution">
    <text evidence="2">The sequence shown here is derived from an EMBL/GenBank/DDBJ whole genome shotgun (WGS) entry which is preliminary data.</text>
</comment>
<feature type="domain" description="HTH iclR-type" evidence="1">
    <location>
        <begin position="11"/>
        <end position="73"/>
    </location>
</feature>
<dbReference type="SMART" id="SM00346">
    <property type="entry name" value="HTH_ICLR"/>
    <property type="match status" value="1"/>
</dbReference>
<dbReference type="GO" id="GO:0003700">
    <property type="term" value="F:DNA-binding transcription factor activity"/>
    <property type="evidence" value="ECO:0007669"/>
    <property type="project" value="TreeGrafter"/>
</dbReference>
<evidence type="ECO:0000259" key="1">
    <source>
        <dbReference type="PROSITE" id="PS51077"/>
    </source>
</evidence>
<dbReference type="SUPFAM" id="SSF46785">
    <property type="entry name" value="Winged helix' DNA-binding domain"/>
    <property type="match status" value="1"/>
</dbReference>
<dbReference type="PROSITE" id="PS51077">
    <property type="entry name" value="HTH_ICLR"/>
    <property type="match status" value="1"/>
</dbReference>
<protein>
    <submittedName>
        <fullName evidence="2">IclR family transcriptional regulator</fullName>
    </submittedName>
</protein>
<dbReference type="PANTHER" id="PTHR30136:SF24">
    <property type="entry name" value="HTH-TYPE TRANSCRIPTIONAL REPRESSOR ALLR"/>
    <property type="match status" value="1"/>
</dbReference>
<dbReference type="InterPro" id="IPR036388">
    <property type="entry name" value="WH-like_DNA-bd_sf"/>
</dbReference>
<keyword evidence="3" id="KW-1185">Reference proteome</keyword>
<dbReference type="Proteomes" id="UP000005038">
    <property type="component" value="Unassembled WGS sequence"/>
</dbReference>
<name>H5TNM4_GORO1</name>
<proteinExistence type="predicted"/>
<dbReference type="GO" id="GO:0003677">
    <property type="term" value="F:DNA binding"/>
    <property type="evidence" value="ECO:0007669"/>
    <property type="project" value="InterPro"/>
</dbReference>
<dbReference type="Gene3D" id="1.10.10.10">
    <property type="entry name" value="Winged helix-like DNA-binding domain superfamily/Winged helix DNA-binding domain"/>
    <property type="match status" value="1"/>
</dbReference>
<gene>
    <name evidence="2" type="ORF">GOOTI_136_00200</name>
</gene>
<organism evidence="2 3">
    <name type="scientific">Gordonia otitidis (strain DSM 44809 / CCUG 52243 / JCM 12355 / NBRC 100426 / IFM 10032)</name>
    <dbReference type="NCBI Taxonomy" id="1108044"/>
    <lineage>
        <taxon>Bacteria</taxon>
        <taxon>Bacillati</taxon>
        <taxon>Actinomycetota</taxon>
        <taxon>Actinomycetes</taxon>
        <taxon>Mycobacteriales</taxon>
        <taxon>Gordoniaceae</taxon>
        <taxon>Gordonia</taxon>
    </lineage>
</organism>
<dbReference type="RefSeq" id="WP_007239307.1">
    <property type="nucleotide sequence ID" value="NZ_BAFB01000136.1"/>
</dbReference>
<dbReference type="InterPro" id="IPR050707">
    <property type="entry name" value="HTH_MetabolicPath_Reg"/>
</dbReference>
<dbReference type="OrthoDB" id="5242615at2"/>
<accession>H5TNM4</accession>
<evidence type="ECO:0000313" key="3">
    <source>
        <dbReference type="Proteomes" id="UP000005038"/>
    </source>
</evidence>
<dbReference type="InterPro" id="IPR005471">
    <property type="entry name" value="Tscrpt_reg_IclR_N"/>
</dbReference>
<sequence length="231" mass="24138">MSPAFGGDSSSRSVINALQILEEVATMGPGVTAVELSRHLGLSKSATYRLVNLLAQEEYLVRTPDLGGFALGSRIDRMIGAAAGPAMSDQLRATLDDVRAGLRFGLHLFGCHRAGTARARLSLIDIDPDYPLSDPGRLLHDLTASAAGRLMAAVGSGHRTVVPTHASQIGSFIPNFGCVSVPVWGVDTSLVATLAIAAPAKHIENPETLVRLLDGPARRVAEIMAASPAGE</sequence>